<protein>
    <submittedName>
        <fullName evidence="14">KLF transcription factor 11</fullName>
    </submittedName>
</protein>
<proteinExistence type="predicted"/>
<dbReference type="OrthoDB" id="654211at2759"/>
<keyword evidence="10" id="KW-0539">Nucleus</keyword>
<dbReference type="PANTHER" id="PTHR23235:SF65">
    <property type="entry name" value="KRUEPPEL-LIKE FACTOR 11"/>
    <property type="match status" value="1"/>
</dbReference>
<evidence type="ECO:0000256" key="4">
    <source>
        <dbReference type="ARBA" id="ARBA00022737"/>
    </source>
</evidence>
<dbReference type="Pfam" id="PF00096">
    <property type="entry name" value="zf-C2H2"/>
    <property type="match status" value="3"/>
</dbReference>
<reference evidence="15" key="1">
    <citation type="submission" date="2011-08" db="EMBL/GenBank/DDBJ databases">
        <title>The draft genome of Latimeria chalumnae.</title>
        <authorList>
            <person name="Di Palma F."/>
            <person name="Alfoldi J."/>
            <person name="Johnson J."/>
            <person name="Berlin A."/>
            <person name="Gnerre S."/>
            <person name="Jaffe D."/>
            <person name="MacCallum I."/>
            <person name="Young S."/>
            <person name="Walker B.J."/>
            <person name="Lander E."/>
            <person name="Lindblad-Toh K."/>
        </authorList>
    </citation>
    <scope>NUCLEOTIDE SEQUENCE [LARGE SCALE GENOMIC DNA]</scope>
    <source>
        <strain evidence="15">Wild caught</strain>
    </source>
</reference>
<dbReference type="PROSITE" id="PS50157">
    <property type="entry name" value="ZINC_FINGER_C2H2_2"/>
    <property type="match status" value="3"/>
</dbReference>
<dbReference type="AlphaFoldDB" id="H3APT6"/>
<keyword evidence="5 11" id="KW-0863">Zinc-finger</keyword>
<evidence type="ECO:0000256" key="8">
    <source>
        <dbReference type="ARBA" id="ARBA00023125"/>
    </source>
</evidence>
<keyword evidence="9" id="KW-0804">Transcription</keyword>
<dbReference type="FunFam" id="3.30.160.60:FF:000205">
    <property type="entry name" value="Putative Krueppel-like factor 10"/>
    <property type="match status" value="1"/>
</dbReference>
<keyword evidence="4" id="KW-0677">Repeat</keyword>
<evidence type="ECO:0000256" key="3">
    <source>
        <dbReference type="ARBA" id="ARBA00022723"/>
    </source>
</evidence>
<dbReference type="InParanoid" id="H3APT6"/>
<evidence type="ECO:0000313" key="15">
    <source>
        <dbReference type="Proteomes" id="UP000008672"/>
    </source>
</evidence>
<dbReference type="FunCoup" id="H3APT6">
    <property type="interactions" value="1199"/>
</dbReference>
<evidence type="ECO:0000256" key="11">
    <source>
        <dbReference type="PROSITE-ProRule" id="PRU00042"/>
    </source>
</evidence>
<evidence type="ECO:0000256" key="10">
    <source>
        <dbReference type="ARBA" id="ARBA00023242"/>
    </source>
</evidence>
<keyword evidence="3" id="KW-0479">Metal-binding</keyword>
<dbReference type="GO" id="GO:0005634">
    <property type="term" value="C:nucleus"/>
    <property type="evidence" value="ECO:0007669"/>
    <property type="project" value="UniProtKB-SubCell"/>
</dbReference>
<feature type="compositionally biased region" description="Polar residues" evidence="12">
    <location>
        <begin position="267"/>
        <end position="280"/>
    </location>
</feature>
<dbReference type="GO" id="GO:0008270">
    <property type="term" value="F:zinc ion binding"/>
    <property type="evidence" value="ECO:0007669"/>
    <property type="project" value="UniProtKB-KW"/>
</dbReference>
<evidence type="ECO:0000256" key="1">
    <source>
        <dbReference type="ARBA" id="ARBA00004123"/>
    </source>
</evidence>
<dbReference type="Proteomes" id="UP000008672">
    <property type="component" value="Unassembled WGS sequence"/>
</dbReference>
<dbReference type="GO" id="GO:0000981">
    <property type="term" value="F:DNA-binding transcription factor activity, RNA polymerase II-specific"/>
    <property type="evidence" value="ECO:0007669"/>
    <property type="project" value="TreeGrafter"/>
</dbReference>
<evidence type="ECO:0000256" key="9">
    <source>
        <dbReference type="ARBA" id="ARBA00023163"/>
    </source>
</evidence>
<dbReference type="EMBL" id="AFYH01095550">
    <property type="status" value="NOT_ANNOTATED_CDS"/>
    <property type="molecule type" value="Genomic_DNA"/>
</dbReference>
<dbReference type="FunFam" id="3.30.160.60:FF:000134">
    <property type="entry name" value="Krueppel-like factor 11"/>
    <property type="match status" value="1"/>
</dbReference>
<feature type="domain" description="C2H2-type" evidence="13">
    <location>
        <begin position="471"/>
        <end position="498"/>
    </location>
</feature>
<dbReference type="InterPro" id="IPR013087">
    <property type="entry name" value="Znf_C2H2_type"/>
</dbReference>
<name>H3APT6_LATCH</name>
<dbReference type="OMA" id="QSCAPQM"/>
<keyword evidence="6" id="KW-0862">Zinc</keyword>
<dbReference type="CTD" id="560787"/>
<sequence length="535" mass="58264">MSYSPQQNREMQELRTVDISDIYETILERKRHDSETSSSSTLEQNDIEAVEALLCMSSWGQRAQKGDVLKIRPLTPASDSSDFMLQGESTPDATKDFHSFSLLGMTPLTPPHSPAFAEPSAAILSASQTTCAKPTTIVANSLPCSTTSTSTMSTVVKPATVSIQMLSRGKPGSWEQPVPPACRAMATSVIRHTADSFPSRHVPVAPVERRIDADNQGQMVEMGAPKSSRSKCSQDSCESGGSSMISAKESRPYTQQKPWNAFKEDPQSSLPVATLTSSSDSFESKKQKVSPVFSAPVANPAVLCKMIPISGQGSVLPAFIKAPVQPSMANVKPILPHTAPASQPIFMGANVPHGTVMFVLSQPAVPQSPQCQQSAMAVGNPKLLPLAPAPVFFPSGQSCGPQVDFSRRRNYVCNFLGCRKTYFKSSHLKAHLRTHTGEKPFSCNWEGCDKRFARSDELSRHRRTHTGEKKFACPVCERRFMRSDHLTKHARRHMTTKKVPTWQTEVSKLNKSAPSSQARNLIAPVSMLVPAPSTA</sequence>
<dbReference type="STRING" id="7897.ENSLACP00000011657"/>
<keyword evidence="2" id="KW-0678">Repressor</keyword>
<evidence type="ECO:0000256" key="2">
    <source>
        <dbReference type="ARBA" id="ARBA00022491"/>
    </source>
</evidence>
<evidence type="ECO:0000256" key="5">
    <source>
        <dbReference type="ARBA" id="ARBA00022771"/>
    </source>
</evidence>
<keyword evidence="8" id="KW-0238">DNA-binding</keyword>
<dbReference type="CDD" id="cd21584">
    <property type="entry name" value="KLF11_N"/>
    <property type="match status" value="1"/>
</dbReference>
<feature type="domain" description="C2H2-type" evidence="13">
    <location>
        <begin position="411"/>
        <end position="440"/>
    </location>
</feature>
<dbReference type="FunFam" id="3.30.160.60:FF:000018">
    <property type="entry name" value="Krueppel-like factor 15"/>
    <property type="match status" value="1"/>
</dbReference>
<evidence type="ECO:0000256" key="6">
    <source>
        <dbReference type="ARBA" id="ARBA00022833"/>
    </source>
</evidence>
<dbReference type="EMBL" id="AFYH01095549">
    <property type="status" value="NOT_ANNOTATED_CDS"/>
    <property type="molecule type" value="Genomic_DNA"/>
</dbReference>
<comment type="subcellular location">
    <subcellularLocation>
        <location evidence="1">Nucleus</location>
    </subcellularLocation>
</comment>
<evidence type="ECO:0000313" key="14">
    <source>
        <dbReference type="Ensembl" id="ENSLACP00000011657.1"/>
    </source>
</evidence>
<dbReference type="Gene3D" id="3.30.160.60">
    <property type="entry name" value="Classic Zinc Finger"/>
    <property type="match status" value="3"/>
</dbReference>
<dbReference type="GeneTree" id="ENSGT00940000155982"/>
<feature type="region of interest" description="Disordered" evidence="12">
    <location>
        <begin position="222"/>
        <end position="255"/>
    </location>
</feature>
<feature type="region of interest" description="Disordered" evidence="12">
    <location>
        <begin position="261"/>
        <end position="280"/>
    </location>
</feature>
<feature type="compositionally biased region" description="Polar residues" evidence="12">
    <location>
        <begin position="230"/>
        <end position="245"/>
    </location>
</feature>
<evidence type="ECO:0000256" key="12">
    <source>
        <dbReference type="SAM" id="MobiDB-lite"/>
    </source>
</evidence>
<feature type="domain" description="C2H2-type" evidence="13">
    <location>
        <begin position="441"/>
        <end position="470"/>
    </location>
</feature>
<dbReference type="KEGG" id="lcm:102360753"/>
<dbReference type="SUPFAM" id="SSF57667">
    <property type="entry name" value="beta-beta-alpha zinc fingers"/>
    <property type="match status" value="2"/>
</dbReference>
<dbReference type="eggNOG" id="KOG1721">
    <property type="taxonomic scope" value="Eukaryota"/>
</dbReference>
<dbReference type="Bgee" id="ENSLACG00000010260">
    <property type="expression patterns" value="Expressed in chordate pharynx and 6 other cell types or tissues"/>
</dbReference>
<reference evidence="14" key="2">
    <citation type="submission" date="2025-08" db="UniProtKB">
        <authorList>
            <consortium name="Ensembl"/>
        </authorList>
    </citation>
    <scope>IDENTIFICATION</scope>
</reference>
<dbReference type="EMBL" id="AFYH01095548">
    <property type="status" value="NOT_ANNOTATED_CDS"/>
    <property type="molecule type" value="Genomic_DNA"/>
</dbReference>
<dbReference type="GO" id="GO:0000978">
    <property type="term" value="F:RNA polymerase II cis-regulatory region sequence-specific DNA binding"/>
    <property type="evidence" value="ECO:0007669"/>
    <property type="project" value="TreeGrafter"/>
</dbReference>
<evidence type="ECO:0000256" key="7">
    <source>
        <dbReference type="ARBA" id="ARBA00023015"/>
    </source>
</evidence>
<reference evidence="14" key="3">
    <citation type="submission" date="2025-09" db="UniProtKB">
        <authorList>
            <consortium name="Ensembl"/>
        </authorList>
    </citation>
    <scope>IDENTIFICATION</scope>
</reference>
<accession>H3APT6</accession>
<gene>
    <name evidence="14" type="primary">KLF11</name>
</gene>
<dbReference type="SMART" id="SM00355">
    <property type="entry name" value="ZnF_C2H2"/>
    <property type="match status" value="3"/>
</dbReference>
<dbReference type="PROSITE" id="PS00028">
    <property type="entry name" value="ZINC_FINGER_C2H2_1"/>
    <property type="match status" value="3"/>
</dbReference>
<dbReference type="PANTHER" id="PTHR23235">
    <property type="entry name" value="KRUEPPEL-LIKE TRANSCRIPTION FACTOR"/>
    <property type="match status" value="1"/>
</dbReference>
<keyword evidence="7" id="KW-0805">Transcription regulation</keyword>
<organism evidence="14 15">
    <name type="scientific">Latimeria chalumnae</name>
    <name type="common">Coelacanth</name>
    <dbReference type="NCBI Taxonomy" id="7897"/>
    <lineage>
        <taxon>Eukaryota</taxon>
        <taxon>Metazoa</taxon>
        <taxon>Chordata</taxon>
        <taxon>Craniata</taxon>
        <taxon>Vertebrata</taxon>
        <taxon>Euteleostomi</taxon>
        <taxon>Coelacanthiformes</taxon>
        <taxon>Coelacanthidae</taxon>
        <taxon>Latimeria</taxon>
    </lineage>
</organism>
<dbReference type="InterPro" id="IPR036236">
    <property type="entry name" value="Znf_C2H2_sf"/>
</dbReference>
<keyword evidence="15" id="KW-1185">Reference proteome</keyword>
<evidence type="ECO:0000259" key="13">
    <source>
        <dbReference type="PROSITE" id="PS50157"/>
    </source>
</evidence>
<dbReference type="Ensembl" id="ENSLACT00000011746.1">
    <property type="protein sequence ID" value="ENSLACP00000011657.1"/>
    <property type="gene ID" value="ENSLACG00000010260.1"/>
</dbReference>
<dbReference type="HOGENOM" id="CLU_046370_0_0_1"/>
<dbReference type="GeneID" id="102360753"/>